<dbReference type="GO" id="GO:0004722">
    <property type="term" value="F:protein serine/threonine phosphatase activity"/>
    <property type="evidence" value="ECO:0007669"/>
    <property type="project" value="InterPro"/>
</dbReference>
<dbReference type="EMBL" id="CP012333">
    <property type="protein sequence ID" value="AKV02141.1"/>
    <property type="molecule type" value="Genomic_DNA"/>
</dbReference>
<dbReference type="PROSITE" id="PS51746">
    <property type="entry name" value="PPM_2"/>
    <property type="match status" value="1"/>
</dbReference>
<evidence type="ECO:0000256" key="1">
    <source>
        <dbReference type="SAM" id="MobiDB-lite"/>
    </source>
</evidence>
<dbReference type="CDD" id="cd00143">
    <property type="entry name" value="PP2Cc"/>
    <property type="match status" value="1"/>
</dbReference>
<dbReference type="Gene3D" id="3.60.40.10">
    <property type="entry name" value="PPM-type phosphatase domain"/>
    <property type="match status" value="1"/>
</dbReference>
<dbReference type="PANTHER" id="PTHR47992">
    <property type="entry name" value="PROTEIN PHOSPHATASE"/>
    <property type="match status" value="1"/>
</dbReference>
<dbReference type="Proteomes" id="UP000064967">
    <property type="component" value="Chromosome"/>
</dbReference>
<reference evidence="3 4" key="1">
    <citation type="submission" date="2015-08" db="EMBL/GenBank/DDBJ databases">
        <authorList>
            <person name="Babu N.S."/>
            <person name="Beckwith C.J."/>
            <person name="Beseler K.G."/>
            <person name="Brison A."/>
            <person name="Carone J.V."/>
            <person name="Caskin T.P."/>
            <person name="Diamond M."/>
            <person name="Durham M.E."/>
            <person name="Foxe J.M."/>
            <person name="Go M."/>
            <person name="Henderson B.A."/>
            <person name="Jones I.B."/>
            <person name="McGettigan J.A."/>
            <person name="Micheletti S.J."/>
            <person name="Nasrallah M.E."/>
            <person name="Ortiz D."/>
            <person name="Piller C.R."/>
            <person name="Privatt S.R."/>
            <person name="Schneider S.L."/>
            <person name="Sharp S."/>
            <person name="Smith T.C."/>
            <person name="Stanton J.D."/>
            <person name="Ullery H.E."/>
            <person name="Wilson R.J."/>
            <person name="Serrano M.G."/>
            <person name="Buck G."/>
            <person name="Lee V."/>
            <person name="Wang Y."/>
            <person name="Carvalho R."/>
            <person name="Voegtly L."/>
            <person name="Shi R."/>
            <person name="Duckworth R."/>
            <person name="Johnson A."/>
            <person name="Loviza R."/>
            <person name="Walstead R."/>
            <person name="Shah Z."/>
            <person name="Kiflezghi M."/>
            <person name="Wade K."/>
            <person name="Ball S.L."/>
            <person name="Bradley K.W."/>
            <person name="Asai D.J."/>
            <person name="Bowman C.A."/>
            <person name="Russell D.A."/>
            <person name="Pope W.H."/>
            <person name="Jacobs-Sera D."/>
            <person name="Hendrix R.W."/>
            <person name="Hatfull G.F."/>
        </authorList>
    </citation>
    <scope>NUCLEOTIDE SEQUENCE [LARGE SCALE GENOMIC DNA]</scope>
    <source>
        <strain evidence="3 4">DSM 27648</strain>
    </source>
</reference>
<dbReference type="STRING" id="1391654.AKJ09_08804"/>
<dbReference type="SMART" id="SM00331">
    <property type="entry name" value="PP2C_SIG"/>
    <property type="match status" value="1"/>
</dbReference>
<dbReference type="Pfam" id="PF13672">
    <property type="entry name" value="PP2C_2"/>
    <property type="match status" value="1"/>
</dbReference>
<accession>A0A0K1Q8K3</accession>
<dbReference type="InterPro" id="IPR001932">
    <property type="entry name" value="PPM-type_phosphatase-like_dom"/>
</dbReference>
<dbReference type="KEGG" id="llu:AKJ09_08804"/>
<dbReference type="AlphaFoldDB" id="A0A0K1Q8K3"/>
<protein>
    <recommendedName>
        <fullName evidence="2">PPM-type phosphatase domain-containing protein</fullName>
    </recommendedName>
</protein>
<dbReference type="SMART" id="SM00332">
    <property type="entry name" value="PP2Cc"/>
    <property type="match status" value="1"/>
</dbReference>
<dbReference type="SUPFAM" id="SSF81606">
    <property type="entry name" value="PP2C-like"/>
    <property type="match status" value="1"/>
</dbReference>
<name>A0A0K1Q8K3_9BACT</name>
<evidence type="ECO:0000259" key="2">
    <source>
        <dbReference type="PROSITE" id="PS51746"/>
    </source>
</evidence>
<gene>
    <name evidence="3" type="ORF">AKJ09_08804</name>
</gene>
<evidence type="ECO:0000313" key="4">
    <source>
        <dbReference type="Proteomes" id="UP000064967"/>
    </source>
</evidence>
<feature type="region of interest" description="Disordered" evidence="1">
    <location>
        <begin position="1"/>
        <end position="23"/>
    </location>
</feature>
<feature type="domain" description="PPM-type phosphatase" evidence="2">
    <location>
        <begin position="16"/>
        <end position="260"/>
    </location>
</feature>
<dbReference type="InterPro" id="IPR015655">
    <property type="entry name" value="PP2C"/>
</dbReference>
<organism evidence="3 4">
    <name type="scientific">Labilithrix luteola</name>
    <dbReference type="NCBI Taxonomy" id="1391654"/>
    <lineage>
        <taxon>Bacteria</taxon>
        <taxon>Pseudomonadati</taxon>
        <taxon>Myxococcota</taxon>
        <taxon>Polyangia</taxon>
        <taxon>Polyangiales</taxon>
        <taxon>Labilitrichaceae</taxon>
        <taxon>Labilithrix</taxon>
    </lineage>
</organism>
<keyword evidence="4" id="KW-1185">Reference proteome</keyword>
<dbReference type="InterPro" id="IPR036457">
    <property type="entry name" value="PPM-type-like_dom_sf"/>
</dbReference>
<evidence type="ECO:0000313" key="3">
    <source>
        <dbReference type="EMBL" id="AKV02141.1"/>
    </source>
</evidence>
<sequence>MAMSNQPAQPPLRRTGTGLTDVGRKRQSNEDAYFFDDRLGLYIVGDGMGGHAAGEVASQEAVEQVYGMVKRGIGNLHELADPPVEEDVRAASRLMESAIQAATYMVFSMAEMDRGKTGMGTTLSALLVLGEFAVTAQVGDSRIYRVRDGGVEQLTEDHTLIAWQLKQGLITPQEAKKSPHRNVITRAVGNRDYVQVDTGLVKLAPGDRFLLCSDGLHGYLRDSDIAPIVALGGEAATKKFIALANERGGKDNITAILVELD</sequence>
<proteinExistence type="predicted"/>